<evidence type="ECO:0000256" key="1">
    <source>
        <dbReference type="SAM" id="SignalP"/>
    </source>
</evidence>
<dbReference type="InterPro" id="IPR013424">
    <property type="entry name" value="Ice-binding_C"/>
</dbReference>
<organism evidence="3 4">
    <name type="scientific">Leptothrix cholodnii (strain ATCC 51168 / LMG 8142 / SP-6)</name>
    <name type="common">Leptothrix discophora (strain SP-6)</name>
    <dbReference type="NCBI Taxonomy" id="395495"/>
    <lineage>
        <taxon>Bacteria</taxon>
        <taxon>Pseudomonadati</taxon>
        <taxon>Pseudomonadota</taxon>
        <taxon>Betaproteobacteria</taxon>
        <taxon>Burkholderiales</taxon>
        <taxon>Sphaerotilaceae</taxon>
        <taxon>Leptothrix</taxon>
    </lineage>
</organism>
<feature type="domain" description="Ice-binding protein C-terminal" evidence="2">
    <location>
        <begin position="155"/>
        <end position="179"/>
    </location>
</feature>
<reference evidence="3 4" key="1">
    <citation type="submission" date="2008-03" db="EMBL/GenBank/DDBJ databases">
        <title>Complete sequence of Leptothrix cholodnii SP-6.</title>
        <authorList>
            <consortium name="US DOE Joint Genome Institute"/>
            <person name="Copeland A."/>
            <person name="Lucas S."/>
            <person name="Lapidus A."/>
            <person name="Glavina del Rio T."/>
            <person name="Dalin E."/>
            <person name="Tice H."/>
            <person name="Bruce D."/>
            <person name="Goodwin L."/>
            <person name="Pitluck S."/>
            <person name="Chertkov O."/>
            <person name="Brettin T."/>
            <person name="Detter J.C."/>
            <person name="Han C."/>
            <person name="Kuske C.R."/>
            <person name="Schmutz J."/>
            <person name="Larimer F."/>
            <person name="Land M."/>
            <person name="Hauser L."/>
            <person name="Kyrpides N."/>
            <person name="Lykidis A."/>
            <person name="Emerson D."/>
            <person name="Richardson P."/>
        </authorList>
    </citation>
    <scope>NUCLEOTIDE SEQUENCE [LARGE SCALE GENOMIC DNA]</scope>
    <source>
        <strain evidence="4">ATCC 51168 / LMG 8142 / SP-6</strain>
    </source>
</reference>
<name>B1XX79_LEPCP</name>
<keyword evidence="1" id="KW-0732">Signal</keyword>
<evidence type="ECO:0000259" key="2">
    <source>
        <dbReference type="Pfam" id="PF07589"/>
    </source>
</evidence>
<dbReference type="NCBIfam" id="NF038126">
    <property type="entry name" value="PEP_CTERM_FxDxF"/>
    <property type="match status" value="1"/>
</dbReference>
<dbReference type="KEGG" id="lch:Lcho_1593"/>
<gene>
    <name evidence="3" type="ordered locus">Lcho_1593</name>
</gene>
<dbReference type="AlphaFoldDB" id="B1XX79"/>
<evidence type="ECO:0000313" key="4">
    <source>
        <dbReference type="Proteomes" id="UP000001693"/>
    </source>
</evidence>
<dbReference type="Pfam" id="PF07589">
    <property type="entry name" value="PEP-CTERM"/>
    <property type="match status" value="1"/>
</dbReference>
<dbReference type="NCBIfam" id="TIGR02595">
    <property type="entry name" value="PEP_CTERM"/>
    <property type="match status" value="1"/>
</dbReference>
<dbReference type="OrthoDB" id="6365843at2"/>
<evidence type="ECO:0000313" key="3">
    <source>
        <dbReference type="EMBL" id="ACB33860.1"/>
    </source>
</evidence>
<feature type="signal peptide" evidence="1">
    <location>
        <begin position="1"/>
        <end position="26"/>
    </location>
</feature>
<dbReference type="EMBL" id="CP001013">
    <property type="protein sequence ID" value="ACB33860.1"/>
    <property type="molecule type" value="Genomic_DNA"/>
</dbReference>
<dbReference type="HOGENOM" id="CLU_1359005_0_0_4"/>
<dbReference type="Proteomes" id="UP000001693">
    <property type="component" value="Chromosome"/>
</dbReference>
<dbReference type="RefSeq" id="WP_012346621.1">
    <property type="nucleotide sequence ID" value="NC_010524.1"/>
</dbReference>
<accession>B1XX79</accession>
<proteinExistence type="predicted"/>
<sequence precursor="true">MKSTTKALLGAAVIATSFGVANTAHAEVFNLHFDGISNLYGTDIVDAYFQVTTSGDGSSFEVLTGNDFTGTIDLTSSSDLTVSNLLNINNLGGNDNQFKATANYLTNDGISFSVGGFPRWNLFHSTGSSYVLRTENYSSGAPTAFWSTGTLSVTAVPEPETYAMLLAGLGVIGAMSRRKKAQAAAAHT</sequence>
<feature type="chain" id="PRO_5002772608" description="Ice-binding protein C-terminal domain-containing protein" evidence="1">
    <location>
        <begin position="27"/>
        <end position="188"/>
    </location>
</feature>
<protein>
    <recommendedName>
        <fullName evidence="2">Ice-binding protein C-terminal domain-containing protein</fullName>
    </recommendedName>
</protein>
<keyword evidence="4" id="KW-1185">Reference proteome</keyword>